<dbReference type="RefSeq" id="WP_106933373.1">
    <property type="nucleotide sequence ID" value="NZ_PYFT01000001.1"/>
</dbReference>
<reference evidence="2 3" key="1">
    <citation type="submission" date="2018-03" db="EMBL/GenBank/DDBJ databases">
        <title>Adhaeribacter sp. HMF7605 Genome sequencing and assembly.</title>
        <authorList>
            <person name="Kang H."/>
            <person name="Kang J."/>
            <person name="Cha I."/>
            <person name="Kim H."/>
            <person name="Joh K."/>
        </authorList>
    </citation>
    <scope>NUCLEOTIDE SEQUENCE [LARGE SCALE GENOMIC DNA]</scope>
    <source>
        <strain evidence="2 3">HMF7605</strain>
    </source>
</reference>
<dbReference type="Gene3D" id="3.10.450.50">
    <property type="match status" value="1"/>
</dbReference>
<dbReference type="OrthoDB" id="333383at2"/>
<dbReference type="AlphaFoldDB" id="A0A2T2YNZ4"/>
<name>A0A2T2YNZ4_9BACT</name>
<dbReference type="Pfam" id="PF12680">
    <property type="entry name" value="SnoaL_2"/>
    <property type="match status" value="1"/>
</dbReference>
<evidence type="ECO:0000313" key="2">
    <source>
        <dbReference type="EMBL" id="PSR57199.1"/>
    </source>
</evidence>
<evidence type="ECO:0000259" key="1">
    <source>
        <dbReference type="Pfam" id="PF12680"/>
    </source>
</evidence>
<comment type="caution">
    <text evidence="2">The sequence shown here is derived from an EMBL/GenBank/DDBJ whole genome shotgun (WGS) entry which is preliminary data.</text>
</comment>
<dbReference type="InterPro" id="IPR032710">
    <property type="entry name" value="NTF2-like_dom_sf"/>
</dbReference>
<protein>
    <submittedName>
        <fullName evidence="2">Nuclear transport factor 2 family protein</fullName>
    </submittedName>
</protein>
<organism evidence="2 3">
    <name type="scientific">Adhaeribacter arboris</name>
    <dbReference type="NCBI Taxonomy" id="2072846"/>
    <lineage>
        <taxon>Bacteria</taxon>
        <taxon>Pseudomonadati</taxon>
        <taxon>Bacteroidota</taxon>
        <taxon>Cytophagia</taxon>
        <taxon>Cytophagales</taxon>
        <taxon>Hymenobacteraceae</taxon>
        <taxon>Adhaeribacter</taxon>
    </lineage>
</organism>
<keyword evidence="3" id="KW-1185">Reference proteome</keyword>
<dbReference type="InterPro" id="IPR037401">
    <property type="entry name" value="SnoaL-like"/>
</dbReference>
<accession>A0A2T2YNZ4</accession>
<feature type="domain" description="SnoaL-like" evidence="1">
    <location>
        <begin position="11"/>
        <end position="92"/>
    </location>
</feature>
<gene>
    <name evidence="2" type="ORF">AHMF7605_06965</name>
</gene>
<dbReference type="Proteomes" id="UP000240357">
    <property type="component" value="Unassembled WGS sequence"/>
</dbReference>
<proteinExistence type="predicted"/>
<dbReference type="SUPFAM" id="SSF54427">
    <property type="entry name" value="NTF2-like"/>
    <property type="match status" value="1"/>
</dbReference>
<dbReference type="EMBL" id="PYFT01000001">
    <property type="protein sequence ID" value="PSR57199.1"/>
    <property type="molecule type" value="Genomic_DNA"/>
</dbReference>
<evidence type="ECO:0000313" key="3">
    <source>
        <dbReference type="Proteomes" id="UP000240357"/>
    </source>
</evidence>
<sequence length="119" mass="13766">MLTFDFAQKFAREWIASWNAHDLNAVLAYYSADFVIETPMTLLMKPNSQGKLANKEAVKAYWTIGLQRIPDLEFKLLDVLIGMNTLTIYYLNKATKNKAAEMLFFNEELQVCKSFVHYS</sequence>